<dbReference type="InterPro" id="IPR038765">
    <property type="entry name" value="Papain-like_cys_pep_sf"/>
</dbReference>
<protein>
    <submittedName>
        <fullName evidence="1">Ubiquitin carboxyl-terminal hydrolase 20</fullName>
    </submittedName>
</protein>
<proteinExistence type="predicted"/>
<dbReference type="EMBL" id="KK114923">
    <property type="protein sequence ID" value="KFM63704.1"/>
    <property type="molecule type" value="Genomic_DNA"/>
</dbReference>
<dbReference type="PANTHER" id="PTHR21646">
    <property type="entry name" value="UBIQUITIN CARBOXYL-TERMINAL HYDROLASE"/>
    <property type="match status" value="1"/>
</dbReference>
<feature type="non-terminal residue" evidence="1">
    <location>
        <position position="116"/>
    </location>
</feature>
<dbReference type="InterPro" id="IPR050185">
    <property type="entry name" value="Ub_carboxyl-term_hydrolase"/>
</dbReference>
<dbReference type="GO" id="GO:0016787">
    <property type="term" value="F:hydrolase activity"/>
    <property type="evidence" value="ECO:0007669"/>
    <property type="project" value="UniProtKB-KW"/>
</dbReference>
<gene>
    <name evidence="1" type="ORF">X975_04688</name>
</gene>
<feature type="non-terminal residue" evidence="1">
    <location>
        <position position="1"/>
    </location>
</feature>
<keyword evidence="2" id="KW-1185">Reference proteome</keyword>
<dbReference type="Gene3D" id="3.90.70.10">
    <property type="entry name" value="Cysteine proteinases"/>
    <property type="match status" value="1"/>
</dbReference>
<dbReference type="STRING" id="407821.A0A087TF15"/>
<dbReference type="PANTHER" id="PTHR21646:SF86">
    <property type="entry name" value="UBIQUITIN CARBOXYL-TERMINAL HYDROLASE"/>
    <property type="match status" value="1"/>
</dbReference>
<evidence type="ECO:0000313" key="1">
    <source>
        <dbReference type="EMBL" id="KFM63704.1"/>
    </source>
</evidence>
<dbReference type="OrthoDB" id="73004at2759"/>
<name>A0A087TF15_STEMI</name>
<dbReference type="SUPFAM" id="SSF54001">
    <property type="entry name" value="Cysteine proteinases"/>
    <property type="match status" value="1"/>
</dbReference>
<accession>A0A087TF15</accession>
<reference evidence="1 2" key="1">
    <citation type="submission" date="2013-11" db="EMBL/GenBank/DDBJ databases">
        <title>Genome sequencing of Stegodyphus mimosarum.</title>
        <authorList>
            <person name="Bechsgaard J."/>
        </authorList>
    </citation>
    <scope>NUCLEOTIDE SEQUENCE [LARGE SCALE GENOMIC DNA]</scope>
</reference>
<sequence length="116" mass="13093">STTKETFQDLSLPIPAKDHVQLIHASQGSLPKNGIPKNSNLKNSNGTCTDVYNRQGWFSSLFGWIFNWFWGPCITLQDCLSAFFSADELKGDNMYSCDRCKKLRNGVKFSKVIQLP</sequence>
<keyword evidence="1" id="KW-0378">Hydrolase</keyword>
<dbReference type="Proteomes" id="UP000054359">
    <property type="component" value="Unassembled WGS sequence"/>
</dbReference>
<evidence type="ECO:0000313" key="2">
    <source>
        <dbReference type="Proteomes" id="UP000054359"/>
    </source>
</evidence>
<dbReference type="AlphaFoldDB" id="A0A087TF15"/>
<organism evidence="1 2">
    <name type="scientific">Stegodyphus mimosarum</name>
    <name type="common">African social velvet spider</name>
    <dbReference type="NCBI Taxonomy" id="407821"/>
    <lineage>
        <taxon>Eukaryota</taxon>
        <taxon>Metazoa</taxon>
        <taxon>Ecdysozoa</taxon>
        <taxon>Arthropoda</taxon>
        <taxon>Chelicerata</taxon>
        <taxon>Arachnida</taxon>
        <taxon>Araneae</taxon>
        <taxon>Araneomorphae</taxon>
        <taxon>Entelegynae</taxon>
        <taxon>Eresoidea</taxon>
        <taxon>Eresidae</taxon>
        <taxon>Stegodyphus</taxon>
    </lineage>
</organism>